<evidence type="ECO:0000313" key="2">
    <source>
        <dbReference type="EMBL" id="MDK7187080.1"/>
    </source>
</evidence>
<evidence type="ECO:0000259" key="1">
    <source>
        <dbReference type="SMART" id="SM00873"/>
    </source>
</evidence>
<dbReference type="RefSeq" id="WP_070609515.1">
    <property type="nucleotide sequence ID" value="NZ_JASOOE010000005.1"/>
</dbReference>
<gene>
    <name evidence="2" type="ORF">QP433_03710</name>
</gene>
<comment type="caution">
    <text evidence="2">The sequence shown here is derived from an EMBL/GenBank/DDBJ whole genome shotgun (WGS) entry which is preliminary data.</text>
</comment>
<dbReference type="InterPro" id="IPR020825">
    <property type="entry name" value="Phe-tRNA_synthase-like_B3/B4"/>
</dbReference>
<sequence length="236" mass="26808">MKKFIIDDGIFDLFPDAEFNILVLRGIDNTDRNHQQRQDLLDQGTQRAKQFLTEETFRLNPVVAQWREAFSQFKTKKGARCTIEAMLKRVNADKTFSPISPLVDIYNAIALAYGIPGGGEDIDHLAGDLHLGLAKGGEEFLPLGAEESDPALEGEVIYYDQQGAVCRNFNWREAQRTMLTEATKNALLCYETINQEQAARCQEAMTELKPLLEDFFGIDVILHRLNRDQREALLEE</sequence>
<dbReference type="GO" id="GO:0004826">
    <property type="term" value="F:phenylalanine-tRNA ligase activity"/>
    <property type="evidence" value="ECO:0007669"/>
    <property type="project" value="InterPro"/>
</dbReference>
<dbReference type="PANTHER" id="PTHR39209">
    <property type="match status" value="1"/>
</dbReference>
<name>A0AAJ1Q5V2_9LACT</name>
<dbReference type="Proteomes" id="UP001229251">
    <property type="component" value="Unassembled WGS sequence"/>
</dbReference>
<dbReference type="SUPFAM" id="SSF56037">
    <property type="entry name" value="PheT/TilS domain"/>
    <property type="match status" value="1"/>
</dbReference>
<dbReference type="SMART" id="SM00873">
    <property type="entry name" value="B3_4"/>
    <property type="match status" value="1"/>
</dbReference>
<dbReference type="InterPro" id="IPR005146">
    <property type="entry name" value="B3/B4_tRNA-bd"/>
</dbReference>
<dbReference type="Gene3D" id="3.50.40.10">
    <property type="entry name" value="Phenylalanyl-trna Synthetase, Chain B, domain 3"/>
    <property type="match status" value="1"/>
</dbReference>
<dbReference type="GO" id="GO:0003723">
    <property type="term" value="F:RNA binding"/>
    <property type="evidence" value="ECO:0007669"/>
    <property type="project" value="InterPro"/>
</dbReference>
<accession>A0AAJ1Q5V2</accession>
<dbReference type="AlphaFoldDB" id="A0AAJ1Q5V2"/>
<dbReference type="EMBL" id="JASOOE010000005">
    <property type="protein sequence ID" value="MDK7187080.1"/>
    <property type="molecule type" value="Genomic_DNA"/>
</dbReference>
<reference evidence="2" key="1">
    <citation type="submission" date="2023-05" db="EMBL/GenBank/DDBJ databases">
        <title>Cataloging the Phylogenetic Diversity of Human Bladder Bacteria.</title>
        <authorList>
            <person name="Du J."/>
        </authorList>
    </citation>
    <scope>NUCLEOTIDE SEQUENCE</scope>
    <source>
        <strain evidence="2">UMB1231</strain>
    </source>
</reference>
<feature type="domain" description="B3/B4 tRNA-binding" evidence="1">
    <location>
        <begin position="64"/>
        <end position="217"/>
    </location>
</feature>
<dbReference type="PANTHER" id="PTHR39209:SF2">
    <property type="entry name" value="CYTOPLASMIC PROTEIN"/>
    <property type="match status" value="1"/>
</dbReference>
<keyword evidence="2" id="KW-0436">Ligase</keyword>
<organism evidence="2 3">
    <name type="scientific">Facklamia hominis</name>
    <dbReference type="NCBI Taxonomy" id="178214"/>
    <lineage>
        <taxon>Bacteria</taxon>
        <taxon>Bacillati</taxon>
        <taxon>Bacillota</taxon>
        <taxon>Bacilli</taxon>
        <taxon>Lactobacillales</taxon>
        <taxon>Aerococcaceae</taxon>
        <taxon>Facklamia</taxon>
    </lineage>
</organism>
<dbReference type="Pfam" id="PF03483">
    <property type="entry name" value="B3_4"/>
    <property type="match status" value="1"/>
</dbReference>
<protein>
    <submittedName>
        <fullName evidence="2">Phenylalanine--tRNA ligase beta subunit-related protein</fullName>
    </submittedName>
</protein>
<evidence type="ECO:0000313" key="3">
    <source>
        <dbReference type="Proteomes" id="UP001229251"/>
    </source>
</evidence>
<proteinExistence type="predicted"/>